<comment type="caution">
    <text evidence="1">The sequence shown here is derived from an EMBL/GenBank/DDBJ whole genome shotgun (WGS) entry which is preliminary data.</text>
</comment>
<protein>
    <submittedName>
        <fullName evidence="1">Uncharacterized protein</fullName>
    </submittedName>
</protein>
<keyword evidence="2" id="KW-1185">Reference proteome</keyword>
<evidence type="ECO:0000313" key="2">
    <source>
        <dbReference type="Proteomes" id="UP000554482"/>
    </source>
</evidence>
<accession>A0A7J6VHJ3</accession>
<dbReference type="EMBL" id="JABWDY010033115">
    <property type="protein sequence ID" value="KAF5183660.1"/>
    <property type="molecule type" value="Genomic_DNA"/>
</dbReference>
<evidence type="ECO:0000313" key="1">
    <source>
        <dbReference type="EMBL" id="KAF5183660.1"/>
    </source>
</evidence>
<reference evidence="1 2" key="1">
    <citation type="submission" date="2020-06" db="EMBL/GenBank/DDBJ databases">
        <title>Transcriptomic and genomic resources for Thalictrum thalictroides and T. hernandezii: Facilitating candidate gene discovery in an emerging model plant lineage.</title>
        <authorList>
            <person name="Arias T."/>
            <person name="Riano-Pachon D.M."/>
            <person name="Di Stilio V.S."/>
        </authorList>
    </citation>
    <scope>NUCLEOTIDE SEQUENCE [LARGE SCALE GENOMIC DNA]</scope>
    <source>
        <strain evidence="2">cv. WT478/WT964</strain>
        <tissue evidence="1">Leaves</tissue>
    </source>
</reference>
<proteinExistence type="predicted"/>
<organism evidence="1 2">
    <name type="scientific">Thalictrum thalictroides</name>
    <name type="common">Rue-anemone</name>
    <name type="synonym">Anemone thalictroides</name>
    <dbReference type="NCBI Taxonomy" id="46969"/>
    <lineage>
        <taxon>Eukaryota</taxon>
        <taxon>Viridiplantae</taxon>
        <taxon>Streptophyta</taxon>
        <taxon>Embryophyta</taxon>
        <taxon>Tracheophyta</taxon>
        <taxon>Spermatophyta</taxon>
        <taxon>Magnoliopsida</taxon>
        <taxon>Ranunculales</taxon>
        <taxon>Ranunculaceae</taxon>
        <taxon>Thalictroideae</taxon>
        <taxon>Thalictrum</taxon>
    </lineage>
</organism>
<dbReference type="AlphaFoldDB" id="A0A7J6VHJ3"/>
<sequence>MQVLKEAWDKEVIGNAMSRFTKKLKYTKAALIGWNKIRVGNVVTIVQEVKQTVNTIQTSPKANLLNARLIQKESKAIREL</sequence>
<name>A0A7J6VHJ3_THATH</name>
<gene>
    <name evidence="1" type="ORF">FRX31_026753</name>
</gene>
<dbReference type="Proteomes" id="UP000554482">
    <property type="component" value="Unassembled WGS sequence"/>
</dbReference>
<feature type="non-terminal residue" evidence="1">
    <location>
        <position position="80"/>
    </location>
</feature>